<keyword evidence="6 7" id="KW-0408">Iron</keyword>
<evidence type="ECO:0000313" key="10">
    <source>
        <dbReference type="Proteomes" id="UP001560573"/>
    </source>
</evidence>
<evidence type="ECO:0000256" key="4">
    <source>
        <dbReference type="ARBA" id="ARBA00022808"/>
    </source>
</evidence>
<dbReference type="Proteomes" id="UP001560573">
    <property type="component" value="Unassembled WGS sequence"/>
</dbReference>
<feature type="binding site" evidence="7">
    <location>
        <position position="327"/>
    </location>
    <ligand>
        <name>N-formimidoyl-L-glutamate</name>
        <dbReference type="ChEBI" id="CHEBI:58928"/>
    </ligand>
</feature>
<feature type="binding site" evidence="7">
    <location>
        <position position="252"/>
    </location>
    <ligand>
        <name>4-imidazolone-5-propanoate</name>
        <dbReference type="ChEBI" id="CHEBI:77893"/>
    </ligand>
</feature>
<dbReference type="EMBL" id="JAULBC010000003">
    <property type="protein sequence ID" value="MEX6687991.1"/>
    <property type="molecule type" value="Genomic_DNA"/>
</dbReference>
<dbReference type="Gene3D" id="2.30.40.10">
    <property type="entry name" value="Urease, subunit C, domain 1"/>
    <property type="match status" value="1"/>
</dbReference>
<comment type="cofactor">
    <cofactor evidence="7">
        <name>Zn(2+)</name>
        <dbReference type="ChEBI" id="CHEBI:29105"/>
    </cofactor>
    <cofactor evidence="7">
        <name>Fe(3+)</name>
        <dbReference type="ChEBI" id="CHEBI:29034"/>
    </cofactor>
    <text evidence="7">Binds 1 zinc or iron ion per subunit.</text>
</comment>
<feature type="binding site" evidence="7">
    <location>
        <position position="79"/>
    </location>
    <ligand>
        <name>Zn(2+)</name>
        <dbReference type="ChEBI" id="CHEBI:29105"/>
    </ligand>
</feature>
<dbReference type="PANTHER" id="PTHR42752:SF1">
    <property type="entry name" value="IMIDAZOLONEPROPIONASE-RELATED"/>
    <property type="match status" value="1"/>
</dbReference>
<comment type="caution">
    <text evidence="9">The sequence shown here is derived from an EMBL/GenBank/DDBJ whole genome shotgun (WGS) entry which is preliminary data.</text>
</comment>
<reference evidence="9 10" key="1">
    <citation type="submission" date="2023-07" db="EMBL/GenBank/DDBJ databases">
        <authorList>
            <person name="Lian W.-H."/>
        </authorList>
    </citation>
    <scope>NUCLEOTIDE SEQUENCE [LARGE SCALE GENOMIC DNA]</scope>
    <source>
        <strain evidence="9 10">SYSU DXS3180</strain>
    </source>
</reference>
<keyword evidence="5 7" id="KW-0862">Zinc</keyword>
<sequence>MHTVLIRNIRSLVNTRKETGILRGEGLKELPCIDDAFLYVEDGIIKAFGKMQDLPEHLTAMDIIDADGSYVLPCWCDSHSHLVFAASREEEFVDKINGLSYAAIAAKGGGILNSAAKLNATSEDALYESAYKRLNELIALGTGALEIKSGYGLSVEGELKMLRVIKRLKENASIPIKSTFLAAHAFPAKYKNDHEGYIRLIIEDMLPVIAEEQLADFVDVFCEEGFFSVEEMQRVCEAGAQYGLRPKLHVNQLNSIGGIEAGIALNAVSLDHLETLTEDEIEHLSSPTWQGLCTLLPTAAFFLRMQYQPARQLIDAGCAVALASDFNPGSSPSGNMNFVVSLSCIQMKMLPEEAINAATVNGAFAMNLENEVGSITIGKKANIIFTRPMSSLAYLPYAFGNNMIEKVMINGSFVMTR</sequence>
<feature type="binding site" evidence="7">
    <location>
        <position position="330"/>
    </location>
    <ligand>
        <name>4-imidazolone-5-propanoate</name>
        <dbReference type="ChEBI" id="CHEBI:77893"/>
    </ligand>
</feature>
<dbReference type="Pfam" id="PF01979">
    <property type="entry name" value="Amidohydro_1"/>
    <property type="match status" value="1"/>
</dbReference>
<evidence type="ECO:0000256" key="2">
    <source>
        <dbReference type="ARBA" id="ARBA00022723"/>
    </source>
</evidence>
<dbReference type="InterPro" id="IPR005920">
    <property type="entry name" value="HutI"/>
</dbReference>
<evidence type="ECO:0000256" key="6">
    <source>
        <dbReference type="ARBA" id="ARBA00023004"/>
    </source>
</evidence>
<comment type="similarity">
    <text evidence="7">Belongs to the metallo-dependent hydrolases superfamily. HutI family.</text>
</comment>
<feature type="binding site" evidence="7">
    <location>
        <position position="151"/>
    </location>
    <ligand>
        <name>4-imidazolone-5-propanoate</name>
        <dbReference type="ChEBI" id="CHEBI:77893"/>
    </ligand>
</feature>
<evidence type="ECO:0000256" key="1">
    <source>
        <dbReference type="ARBA" id="ARBA00012864"/>
    </source>
</evidence>
<evidence type="ECO:0000256" key="5">
    <source>
        <dbReference type="ARBA" id="ARBA00022833"/>
    </source>
</evidence>
<dbReference type="SUPFAM" id="SSF51556">
    <property type="entry name" value="Metallo-dependent hydrolases"/>
    <property type="match status" value="1"/>
</dbReference>
<comment type="function">
    <text evidence="7">Catalyzes the hydrolytic cleavage of the carbon-nitrogen bond in imidazolone-5-propanoate to yield N-formimidoyl-L-glutamate. It is the third step in the universal histidine degradation pathway.</text>
</comment>
<feature type="binding site" evidence="7">
    <location>
        <position position="329"/>
    </location>
    <ligand>
        <name>N-formimidoyl-L-glutamate</name>
        <dbReference type="ChEBI" id="CHEBI:58928"/>
    </ligand>
</feature>
<feature type="binding site" evidence="7">
    <location>
        <position position="249"/>
    </location>
    <ligand>
        <name>Zn(2+)</name>
        <dbReference type="ChEBI" id="CHEBI:29105"/>
    </ligand>
</feature>
<keyword evidence="4 7" id="KW-0369">Histidine metabolism</keyword>
<dbReference type="InterPro" id="IPR006680">
    <property type="entry name" value="Amidohydro-rel"/>
</dbReference>
<keyword evidence="2 7" id="KW-0479">Metal-binding</keyword>
<evidence type="ECO:0000313" key="9">
    <source>
        <dbReference type="EMBL" id="MEX6687991.1"/>
    </source>
</evidence>
<keyword evidence="7" id="KW-0963">Cytoplasm</keyword>
<dbReference type="SUPFAM" id="SSF51338">
    <property type="entry name" value="Composite domain of metallo-dependent hydrolases"/>
    <property type="match status" value="1"/>
</dbReference>
<dbReference type="HAMAP" id="MF_00372">
    <property type="entry name" value="HutI"/>
    <property type="match status" value="1"/>
</dbReference>
<gene>
    <name evidence="7 9" type="primary">hutI</name>
    <name evidence="9" type="ORF">QTN47_10825</name>
</gene>
<dbReference type="EC" id="3.5.2.7" evidence="1 7"/>
<protein>
    <recommendedName>
        <fullName evidence="1 7">Imidazolonepropionase</fullName>
        <ecNumber evidence="1 7">3.5.2.7</ecNumber>
    </recommendedName>
    <alternativeName>
        <fullName evidence="7">Imidazolone-5-propionate hydrolase</fullName>
    </alternativeName>
</protein>
<feature type="domain" description="Amidohydrolase-related" evidence="8">
    <location>
        <begin position="70"/>
        <end position="413"/>
    </location>
</feature>
<keyword evidence="3 7" id="KW-0378">Hydrolase</keyword>
<evidence type="ECO:0000256" key="3">
    <source>
        <dbReference type="ARBA" id="ARBA00022801"/>
    </source>
</evidence>
<feature type="binding site" evidence="7">
    <location>
        <position position="81"/>
    </location>
    <ligand>
        <name>Fe(3+)</name>
        <dbReference type="ChEBI" id="CHEBI:29034"/>
    </ligand>
</feature>
<evidence type="ECO:0000256" key="7">
    <source>
        <dbReference type="HAMAP-Rule" id="MF_00372"/>
    </source>
</evidence>
<keyword evidence="10" id="KW-1185">Reference proteome</keyword>
<feature type="binding site" evidence="7">
    <location>
        <position position="249"/>
    </location>
    <ligand>
        <name>Fe(3+)</name>
        <dbReference type="ChEBI" id="CHEBI:29034"/>
    </ligand>
</feature>
<name>A0ABV3ZFX6_9BACT</name>
<dbReference type="NCBIfam" id="TIGR01224">
    <property type="entry name" value="hutI"/>
    <property type="match status" value="1"/>
</dbReference>
<feature type="binding site" evidence="7">
    <location>
        <position position="184"/>
    </location>
    <ligand>
        <name>4-imidazolone-5-propanoate</name>
        <dbReference type="ChEBI" id="CHEBI:77893"/>
    </ligand>
</feature>
<proteinExistence type="inferred from homology"/>
<dbReference type="InterPro" id="IPR011059">
    <property type="entry name" value="Metal-dep_hydrolase_composite"/>
</dbReference>
<comment type="subcellular location">
    <subcellularLocation>
        <location evidence="7">Cytoplasm</location>
    </subcellularLocation>
</comment>
<feature type="binding site" evidence="7">
    <location>
        <position position="325"/>
    </location>
    <ligand>
        <name>Zn(2+)</name>
        <dbReference type="ChEBI" id="CHEBI:29105"/>
    </ligand>
</feature>
<feature type="binding site" evidence="7">
    <location>
        <position position="81"/>
    </location>
    <ligand>
        <name>Zn(2+)</name>
        <dbReference type="ChEBI" id="CHEBI:29105"/>
    </ligand>
</feature>
<feature type="binding site" evidence="7">
    <location>
        <position position="151"/>
    </location>
    <ligand>
        <name>N-formimidoyl-L-glutamate</name>
        <dbReference type="ChEBI" id="CHEBI:58928"/>
    </ligand>
</feature>
<feature type="binding site" evidence="7">
    <location>
        <position position="325"/>
    </location>
    <ligand>
        <name>Fe(3+)</name>
        <dbReference type="ChEBI" id="CHEBI:29034"/>
    </ligand>
</feature>
<feature type="binding site" evidence="7">
    <location>
        <position position="88"/>
    </location>
    <ligand>
        <name>4-imidazolone-5-propanoate</name>
        <dbReference type="ChEBI" id="CHEBI:77893"/>
    </ligand>
</feature>
<accession>A0ABV3ZFX6</accession>
<dbReference type="GO" id="GO:0050480">
    <property type="term" value="F:imidazolonepropionase activity"/>
    <property type="evidence" value="ECO:0007669"/>
    <property type="project" value="UniProtKB-EC"/>
</dbReference>
<dbReference type="InterPro" id="IPR032466">
    <property type="entry name" value="Metal_Hydrolase"/>
</dbReference>
<comment type="catalytic activity">
    <reaction evidence="7">
        <text>4-imidazolone-5-propanoate + H2O = N-formimidoyl-L-glutamate</text>
        <dbReference type="Rhea" id="RHEA:23660"/>
        <dbReference type="ChEBI" id="CHEBI:15377"/>
        <dbReference type="ChEBI" id="CHEBI:58928"/>
        <dbReference type="ChEBI" id="CHEBI:77893"/>
        <dbReference type="EC" id="3.5.2.7"/>
    </reaction>
</comment>
<comment type="pathway">
    <text evidence="7">Amino-acid degradation; L-histidine degradation into L-glutamate; N-formimidoyl-L-glutamate from L-histidine: step 3/3.</text>
</comment>
<dbReference type="RefSeq" id="WP_369329398.1">
    <property type="nucleotide sequence ID" value="NZ_JAULBC010000003.1"/>
</dbReference>
<dbReference type="PANTHER" id="PTHR42752">
    <property type="entry name" value="IMIDAZOLONEPROPIONASE"/>
    <property type="match status" value="1"/>
</dbReference>
<dbReference type="Gene3D" id="3.20.20.140">
    <property type="entry name" value="Metal-dependent hydrolases"/>
    <property type="match status" value="1"/>
</dbReference>
<evidence type="ECO:0000259" key="8">
    <source>
        <dbReference type="Pfam" id="PF01979"/>
    </source>
</evidence>
<feature type="binding site" evidence="7">
    <location>
        <position position="79"/>
    </location>
    <ligand>
        <name>Fe(3+)</name>
        <dbReference type="ChEBI" id="CHEBI:29034"/>
    </ligand>
</feature>
<organism evidence="9 10">
    <name type="scientific">Danxiaibacter flavus</name>
    <dbReference type="NCBI Taxonomy" id="3049108"/>
    <lineage>
        <taxon>Bacteria</taxon>
        <taxon>Pseudomonadati</taxon>
        <taxon>Bacteroidota</taxon>
        <taxon>Chitinophagia</taxon>
        <taxon>Chitinophagales</taxon>
        <taxon>Chitinophagaceae</taxon>
        <taxon>Danxiaibacter</taxon>
    </lineage>
</organism>